<dbReference type="AlphaFoldDB" id="A0A2T6ZDD3"/>
<sequence>ALIFVAQPISPSMTAASMKTGGNALGLPQNTNMITDVNFAAAWENSTHDKPIIEACKRGIQRIARAAGAKGLARDFLFMNDAGDDQDVLGSYGSANRASLRRVGREVDPHSVFQILAKGGFKL</sequence>
<feature type="non-terminal residue" evidence="1">
    <location>
        <position position="1"/>
    </location>
</feature>
<evidence type="ECO:0000313" key="2">
    <source>
        <dbReference type="Proteomes" id="UP000244722"/>
    </source>
</evidence>
<reference evidence="1 2" key="1">
    <citation type="submission" date="2017-04" db="EMBL/GenBank/DDBJ databases">
        <title>Draft genome sequence of Tuber borchii Vittad., a whitish edible truffle.</title>
        <authorList>
            <consortium name="DOE Joint Genome Institute"/>
            <person name="Murat C."/>
            <person name="Kuo A."/>
            <person name="Barry K.W."/>
            <person name="Clum A."/>
            <person name="Dockter R.B."/>
            <person name="Fauchery L."/>
            <person name="Iotti M."/>
            <person name="Kohler A."/>
            <person name="Labutti K."/>
            <person name="Lindquist E.A."/>
            <person name="Lipzen A."/>
            <person name="Ohm R.A."/>
            <person name="Wang M."/>
            <person name="Grigoriev I.V."/>
            <person name="Zambonelli A."/>
            <person name="Martin F.M."/>
        </authorList>
    </citation>
    <scope>NUCLEOTIDE SEQUENCE [LARGE SCALE GENOMIC DNA]</scope>
    <source>
        <strain evidence="1 2">Tbo3840</strain>
    </source>
</reference>
<accession>A0A2T6ZDD3</accession>
<dbReference type="STRING" id="42251.A0A2T6ZDD3"/>
<comment type="caution">
    <text evidence="1">The sequence shown here is derived from an EMBL/GenBank/DDBJ whole genome shotgun (WGS) entry which is preliminary data.</text>
</comment>
<keyword evidence="2" id="KW-1185">Reference proteome</keyword>
<evidence type="ECO:0000313" key="1">
    <source>
        <dbReference type="EMBL" id="PUU73508.1"/>
    </source>
</evidence>
<name>A0A2T6ZDD3_TUBBO</name>
<proteinExistence type="predicted"/>
<dbReference type="Proteomes" id="UP000244722">
    <property type="component" value="Unassembled WGS sequence"/>
</dbReference>
<feature type="non-terminal residue" evidence="1">
    <location>
        <position position="123"/>
    </location>
</feature>
<gene>
    <name evidence="1" type="ORF">B9Z19DRAFT_918520</name>
</gene>
<dbReference type="OrthoDB" id="2151789at2759"/>
<organism evidence="1 2">
    <name type="scientific">Tuber borchii</name>
    <name type="common">White truffle</name>
    <dbReference type="NCBI Taxonomy" id="42251"/>
    <lineage>
        <taxon>Eukaryota</taxon>
        <taxon>Fungi</taxon>
        <taxon>Dikarya</taxon>
        <taxon>Ascomycota</taxon>
        <taxon>Pezizomycotina</taxon>
        <taxon>Pezizomycetes</taxon>
        <taxon>Pezizales</taxon>
        <taxon>Tuberaceae</taxon>
        <taxon>Tuber</taxon>
    </lineage>
</organism>
<dbReference type="EMBL" id="NESQ01000371">
    <property type="protein sequence ID" value="PUU73508.1"/>
    <property type="molecule type" value="Genomic_DNA"/>
</dbReference>
<evidence type="ECO:0008006" key="3">
    <source>
        <dbReference type="Google" id="ProtNLM"/>
    </source>
</evidence>
<protein>
    <recommendedName>
        <fullName evidence="3">Berberine/berberine-like domain-containing protein</fullName>
    </recommendedName>
</protein>